<keyword evidence="2" id="KW-1185">Reference proteome</keyword>
<proteinExistence type="predicted"/>
<protein>
    <recommendedName>
        <fullName evidence="3">Holliday junction resolvase</fullName>
    </recommendedName>
</protein>
<organism evidence="1 2">
    <name type="scientific">Gordonia amicalis</name>
    <dbReference type="NCBI Taxonomy" id="89053"/>
    <lineage>
        <taxon>Bacteria</taxon>
        <taxon>Bacillati</taxon>
        <taxon>Actinomycetota</taxon>
        <taxon>Actinomycetes</taxon>
        <taxon>Mycobacteriales</taxon>
        <taxon>Gordoniaceae</taxon>
        <taxon>Gordonia</taxon>
    </lineage>
</organism>
<dbReference type="Proteomes" id="UP001185779">
    <property type="component" value="Unassembled WGS sequence"/>
</dbReference>
<dbReference type="RefSeq" id="WP_317505638.1">
    <property type="nucleotide sequence ID" value="NZ_JAWLKI010000038.1"/>
</dbReference>
<sequence>MPNANKNKGDRFEREILAKCHQAGFITATRTRPGRNEDQGDILLNRAATAILQTKDVASPDWRTWLTELEAQMDAAGAGHGALVVKRRGVGGRPALHLAVMPVEMMLDLMARAGHQEISGGAA</sequence>
<gene>
    <name evidence="1" type="ORF">R3P94_21910</name>
</gene>
<accession>A0ABU4DJL2</accession>
<comment type="caution">
    <text evidence="1">The sequence shown here is derived from an EMBL/GenBank/DDBJ whole genome shotgun (WGS) entry which is preliminary data.</text>
</comment>
<evidence type="ECO:0008006" key="3">
    <source>
        <dbReference type="Google" id="ProtNLM"/>
    </source>
</evidence>
<evidence type="ECO:0000313" key="2">
    <source>
        <dbReference type="Proteomes" id="UP001185779"/>
    </source>
</evidence>
<reference evidence="1 2" key="1">
    <citation type="submission" date="2023-10" db="EMBL/GenBank/DDBJ databases">
        <title>Development of a sustainable strategy for remediation of hydrocarbon-contaminated territories based on the waste exchange concept.</title>
        <authorList>
            <person name="Krivoruchko A."/>
        </authorList>
    </citation>
    <scope>NUCLEOTIDE SEQUENCE [LARGE SCALE GENOMIC DNA]</scope>
    <source>
        <strain evidence="1 2">IEGM 1266</strain>
    </source>
</reference>
<evidence type="ECO:0000313" key="1">
    <source>
        <dbReference type="EMBL" id="MDV6309927.1"/>
    </source>
</evidence>
<name>A0ABU4DJL2_9ACTN</name>
<dbReference type="EMBL" id="JAWLKI010000038">
    <property type="protein sequence ID" value="MDV6309927.1"/>
    <property type="molecule type" value="Genomic_DNA"/>
</dbReference>